<dbReference type="Proteomes" id="UP000426444">
    <property type="component" value="Chromosome"/>
</dbReference>
<dbReference type="EMBL" id="CP046457">
    <property type="protein sequence ID" value="QGT99861.1"/>
    <property type="molecule type" value="Genomic_DNA"/>
</dbReference>
<dbReference type="PANTHER" id="PTHR21363:SF0">
    <property type="entry name" value="PREPHENATE DEHYDROGENASE [NADP(+)]"/>
    <property type="match status" value="1"/>
</dbReference>
<accession>A0A6I6DKQ9</accession>
<dbReference type="InterPro" id="IPR046826">
    <property type="entry name" value="PDH_N"/>
</dbReference>
<gene>
    <name evidence="12" type="ORF">SYNTR_1268</name>
</gene>
<keyword evidence="8" id="KW-0028">Amino-acid biosynthesis</keyword>
<dbReference type="Pfam" id="PF20463">
    <property type="entry name" value="PDH_C"/>
    <property type="match status" value="1"/>
</dbReference>
<reference evidence="13" key="1">
    <citation type="journal article" date="2019" name="Microbiology">
        <title>Complete Genome Sequence of an Uncultured Bacterium of the Candidate Phylum Bipolaricaulota.</title>
        <authorList>
            <person name="Kadnikov V.V."/>
            <person name="Mardanov A.V."/>
            <person name="Beletsky A.V."/>
            <person name="Frank Y.A."/>
            <person name="Karnachuk O.V."/>
            <person name="Ravin N.V."/>
        </authorList>
    </citation>
    <scope>NUCLEOTIDE SEQUENCE [LARGE SCALE GENOMIC DNA]</scope>
</reference>
<protein>
    <recommendedName>
        <fullName evidence="4">Prephenate dehydrogenase</fullName>
        <ecNumber evidence="3">1.3.1.12</ecNumber>
    </recommendedName>
</protein>
<sequence>MLKYNVTIIGVGLIGGSLALSLKDSPLINKIIGIDTNEEGLKKAVSSGIIDTALNLKQGVSDADIIFICTPLSTYSTILNEIKDNLKTGVIVTDVGSTKQKVMQLYQEILSDEVIAIGGHPMAGSETGGLEGADKYLFENAIYVLTPFNNTDEKYIDILKQVLSATGAKIKVLEPVQHDFTVAIISHVPHITAAALVNLTKGNPNDLMLAAGGFRDTTRIASSNIKIWEDIIFTNKNQLIPALESLINILTDYKEIIENNQLKGLSEYLTSAKTIRDSIPAIRKGLLPSFVDIICIVPDKPGIIGQVGLLLGNIGINIVDIEILRAREGDGGTMRIGVPTLKDAEEAIKKLSKENIKAWLK</sequence>
<feature type="domain" description="ACT" evidence="11">
    <location>
        <begin position="292"/>
        <end position="361"/>
    </location>
</feature>
<dbReference type="EC" id="1.3.1.12" evidence="3"/>
<feature type="domain" description="Prephenate/arogenate dehydrogenase" evidence="10">
    <location>
        <begin position="4"/>
        <end position="287"/>
    </location>
</feature>
<dbReference type="InterPro" id="IPR045865">
    <property type="entry name" value="ACT-like_dom_sf"/>
</dbReference>
<keyword evidence="5" id="KW-0827">Tyrosine biosynthesis</keyword>
<organism evidence="12 13">
    <name type="scientific">Candidatus Syntrophocurvum alkaliphilum</name>
    <dbReference type="NCBI Taxonomy" id="2293317"/>
    <lineage>
        <taxon>Bacteria</taxon>
        <taxon>Bacillati</taxon>
        <taxon>Bacillota</taxon>
        <taxon>Clostridia</taxon>
        <taxon>Eubacteriales</taxon>
        <taxon>Syntrophomonadaceae</taxon>
        <taxon>Candidatus Syntrophocurvum</taxon>
    </lineage>
</organism>
<dbReference type="InterPro" id="IPR050812">
    <property type="entry name" value="Preph/Arog_dehydrog"/>
</dbReference>
<keyword evidence="13" id="KW-1185">Reference proteome</keyword>
<comment type="pathway">
    <text evidence="1">Amino-acid biosynthesis; L-tyrosine biosynthesis; (4-hydroxyphenyl)pyruvate from prephenate (NAD(+) route): step 1/1.</text>
</comment>
<dbReference type="Pfam" id="PF02153">
    <property type="entry name" value="PDH_N"/>
    <property type="match status" value="1"/>
</dbReference>
<dbReference type="PROSITE" id="PS51671">
    <property type="entry name" value="ACT"/>
    <property type="match status" value="1"/>
</dbReference>
<evidence type="ECO:0000256" key="2">
    <source>
        <dbReference type="ARBA" id="ARBA00007964"/>
    </source>
</evidence>
<dbReference type="FunFam" id="3.40.50.720:FF:000208">
    <property type="entry name" value="Prephenate dehydrogenase"/>
    <property type="match status" value="1"/>
</dbReference>
<comment type="similarity">
    <text evidence="2">Belongs to the prephenate/arogenate dehydrogenase family.</text>
</comment>
<dbReference type="PANTHER" id="PTHR21363">
    <property type="entry name" value="PREPHENATE DEHYDROGENASE"/>
    <property type="match status" value="1"/>
</dbReference>
<dbReference type="GO" id="GO:0008977">
    <property type="term" value="F:prephenate dehydrogenase (NAD+) activity"/>
    <property type="evidence" value="ECO:0007669"/>
    <property type="project" value="UniProtKB-EC"/>
</dbReference>
<dbReference type="GO" id="GO:0006571">
    <property type="term" value="P:tyrosine biosynthetic process"/>
    <property type="evidence" value="ECO:0007669"/>
    <property type="project" value="UniProtKB-UniPathway"/>
</dbReference>
<name>A0A6I6DKQ9_9FIRM</name>
<dbReference type="GO" id="GO:0070403">
    <property type="term" value="F:NAD+ binding"/>
    <property type="evidence" value="ECO:0007669"/>
    <property type="project" value="InterPro"/>
</dbReference>
<evidence type="ECO:0000256" key="6">
    <source>
        <dbReference type="ARBA" id="ARBA00023002"/>
    </source>
</evidence>
<evidence type="ECO:0000259" key="11">
    <source>
        <dbReference type="PROSITE" id="PS51671"/>
    </source>
</evidence>
<dbReference type="SUPFAM" id="SSF55021">
    <property type="entry name" value="ACT-like"/>
    <property type="match status" value="1"/>
</dbReference>
<dbReference type="PROSITE" id="PS51176">
    <property type="entry name" value="PDH_ADH"/>
    <property type="match status" value="1"/>
</dbReference>
<dbReference type="UniPathway" id="UPA00122">
    <property type="reaction ID" value="UER00961"/>
</dbReference>
<dbReference type="InterPro" id="IPR002912">
    <property type="entry name" value="ACT_dom"/>
</dbReference>
<comment type="catalytic activity">
    <reaction evidence="9">
        <text>prephenate + NAD(+) = 3-(4-hydroxyphenyl)pyruvate + CO2 + NADH</text>
        <dbReference type="Rhea" id="RHEA:13869"/>
        <dbReference type="ChEBI" id="CHEBI:16526"/>
        <dbReference type="ChEBI" id="CHEBI:29934"/>
        <dbReference type="ChEBI" id="CHEBI:36242"/>
        <dbReference type="ChEBI" id="CHEBI:57540"/>
        <dbReference type="ChEBI" id="CHEBI:57945"/>
        <dbReference type="EC" id="1.3.1.12"/>
    </reaction>
</comment>
<evidence type="ECO:0000259" key="10">
    <source>
        <dbReference type="PROSITE" id="PS51176"/>
    </source>
</evidence>
<evidence type="ECO:0000256" key="4">
    <source>
        <dbReference type="ARBA" id="ARBA00016891"/>
    </source>
</evidence>
<evidence type="ECO:0000256" key="7">
    <source>
        <dbReference type="ARBA" id="ARBA00023027"/>
    </source>
</evidence>
<dbReference type="Gene3D" id="3.30.70.260">
    <property type="match status" value="1"/>
</dbReference>
<evidence type="ECO:0000256" key="3">
    <source>
        <dbReference type="ARBA" id="ARBA00012068"/>
    </source>
</evidence>
<proteinExistence type="inferred from homology"/>
<dbReference type="AlphaFoldDB" id="A0A6I6DKQ9"/>
<evidence type="ECO:0000256" key="5">
    <source>
        <dbReference type="ARBA" id="ARBA00022498"/>
    </source>
</evidence>
<dbReference type="Gene3D" id="3.40.50.720">
    <property type="entry name" value="NAD(P)-binding Rossmann-like Domain"/>
    <property type="match status" value="1"/>
</dbReference>
<evidence type="ECO:0000313" key="12">
    <source>
        <dbReference type="EMBL" id="QGT99861.1"/>
    </source>
</evidence>
<dbReference type="InterPro" id="IPR046825">
    <property type="entry name" value="PDH_C"/>
</dbReference>
<keyword evidence="6 12" id="KW-0560">Oxidoreductase</keyword>
<evidence type="ECO:0000256" key="1">
    <source>
        <dbReference type="ARBA" id="ARBA00005067"/>
    </source>
</evidence>
<keyword evidence="7" id="KW-0520">NAD</keyword>
<keyword evidence="8" id="KW-0057">Aromatic amino acid biosynthesis</keyword>
<dbReference type="Gene3D" id="1.10.3660.10">
    <property type="entry name" value="6-phosphogluconate dehydrogenase C-terminal like domain"/>
    <property type="match status" value="1"/>
</dbReference>
<dbReference type="SUPFAM" id="SSF48179">
    <property type="entry name" value="6-phosphogluconate dehydrogenase C-terminal domain-like"/>
    <property type="match status" value="1"/>
</dbReference>
<evidence type="ECO:0000256" key="9">
    <source>
        <dbReference type="ARBA" id="ARBA00049260"/>
    </source>
</evidence>
<dbReference type="InterPro" id="IPR008927">
    <property type="entry name" value="6-PGluconate_DH-like_C_sf"/>
</dbReference>
<evidence type="ECO:0000256" key="8">
    <source>
        <dbReference type="ARBA" id="ARBA00023141"/>
    </source>
</evidence>
<dbReference type="InterPro" id="IPR003099">
    <property type="entry name" value="Prephen_DH"/>
</dbReference>
<dbReference type="GO" id="GO:0004665">
    <property type="term" value="F:prephenate dehydrogenase (NADP+) activity"/>
    <property type="evidence" value="ECO:0007669"/>
    <property type="project" value="InterPro"/>
</dbReference>
<dbReference type="KEGG" id="salq:SYNTR_1268"/>
<dbReference type="InterPro" id="IPR036291">
    <property type="entry name" value="NAD(P)-bd_dom_sf"/>
</dbReference>
<evidence type="ECO:0000313" key="13">
    <source>
        <dbReference type="Proteomes" id="UP000426444"/>
    </source>
</evidence>
<dbReference type="SUPFAM" id="SSF51735">
    <property type="entry name" value="NAD(P)-binding Rossmann-fold domains"/>
    <property type="match status" value="1"/>
</dbReference>